<evidence type="ECO:0000313" key="1">
    <source>
        <dbReference type="EMBL" id="KXB36317.1"/>
    </source>
</evidence>
<evidence type="ECO:0000313" key="3">
    <source>
        <dbReference type="Proteomes" id="UP000070422"/>
    </source>
</evidence>
<accession>A0A120I8V5</accession>
<protein>
    <submittedName>
        <fullName evidence="1">Uncharacterized protein</fullName>
    </submittedName>
</protein>
<proteinExistence type="predicted"/>
<dbReference type="KEGG" id="acg:AWM71_06535"/>
<reference evidence="1 3" key="1">
    <citation type="submission" date="2016-01" db="EMBL/GenBank/DDBJ databases">
        <authorList>
            <person name="Oliw E.H."/>
        </authorList>
    </citation>
    <scope>NUCLEOTIDE SEQUENCE [LARGE SCALE GENOMIC DNA]</scope>
    <source>
        <strain evidence="1 3">KA00635</strain>
    </source>
</reference>
<evidence type="ECO:0000313" key="2">
    <source>
        <dbReference type="EMBL" id="PKY91490.1"/>
    </source>
</evidence>
<sequence length="88" mass="10528">MRLIGEKQAQKTLERALKNSGDFSLTFYTLKKDRSLAIQRCGQRLIIQEEGYTSKLWEEDVHSPTLKKQLRALWQREFPRSHKLYFKD</sequence>
<dbReference type="Proteomes" id="UP000234775">
    <property type="component" value="Unassembled WGS sequence"/>
</dbReference>
<organism evidence="1 3">
    <name type="scientific">Aerococcus christensenii</name>
    <dbReference type="NCBI Taxonomy" id="87541"/>
    <lineage>
        <taxon>Bacteria</taxon>
        <taxon>Bacillati</taxon>
        <taxon>Bacillota</taxon>
        <taxon>Bacilli</taxon>
        <taxon>Lactobacillales</taxon>
        <taxon>Aerococcaceae</taxon>
        <taxon>Aerococcus</taxon>
    </lineage>
</organism>
<dbReference type="Proteomes" id="UP000070422">
    <property type="component" value="Unassembled WGS sequence"/>
</dbReference>
<comment type="caution">
    <text evidence="1">The sequence shown here is derived from an EMBL/GenBank/DDBJ whole genome shotgun (WGS) entry which is preliminary data.</text>
</comment>
<dbReference type="PATRIC" id="fig|87541.4.peg.892"/>
<dbReference type="EMBL" id="PKGZ01000002">
    <property type="protein sequence ID" value="PKY91490.1"/>
    <property type="molecule type" value="Genomic_DNA"/>
</dbReference>
<keyword evidence="4" id="KW-1185">Reference proteome</keyword>
<dbReference type="EMBL" id="LSCQ01000044">
    <property type="protein sequence ID" value="KXB36317.1"/>
    <property type="molecule type" value="Genomic_DNA"/>
</dbReference>
<gene>
    <name evidence="2" type="ORF">CYJ27_02095</name>
    <name evidence="1" type="ORF">HMPREF3187_00903</name>
</gene>
<dbReference type="AlphaFoldDB" id="A0A120I8V5"/>
<evidence type="ECO:0000313" key="4">
    <source>
        <dbReference type="Proteomes" id="UP000234775"/>
    </source>
</evidence>
<reference evidence="2 4" key="2">
    <citation type="submission" date="2017-12" db="EMBL/GenBank/DDBJ databases">
        <title>Phylogenetic diversity of female urinary microbiome.</title>
        <authorList>
            <person name="Thomas-White K."/>
            <person name="Wolfe A.J."/>
        </authorList>
    </citation>
    <scope>NUCLEOTIDE SEQUENCE [LARGE SCALE GENOMIC DNA]</scope>
    <source>
        <strain evidence="2 4">UMB0844</strain>
    </source>
</reference>
<dbReference type="OrthoDB" id="2084438at2"/>
<name>A0A120I8V5_9LACT</name>
<dbReference type="RefSeq" id="WP_060777199.1">
    <property type="nucleotide sequence ID" value="NZ_CP014159.1"/>
</dbReference>